<gene>
    <name evidence="3" type="primary">Dwil\GK15456</name>
    <name evidence="3" type="ORF">Dwil_GK15456</name>
</gene>
<dbReference type="HOGENOM" id="CLU_055521_0_0_1"/>
<organism evidence="3 4">
    <name type="scientific">Drosophila willistoni</name>
    <name type="common">Fruit fly</name>
    <dbReference type="NCBI Taxonomy" id="7260"/>
    <lineage>
        <taxon>Eukaryota</taxon>
        <taxon>Metazoa</taxon>
        <taxon>Ecdysozoa</taxon>
        <taxon>Arthropoda</taxon>
        <taxon>Hexapoda</taxon>
        <taxon>Insecta</taxon>
        <taxon>Pterygota</taxon>
        <taxon>Neoptera</taxon>
        <taxon>Endopterygota</taxon>
        <taxon>Diptera</taxon>
        <taxon>Brachycera</taxon>
        <taxon>Muscomorpha</taxon>
        <taxon>Ephydroidea</taxon>
        <taxon>Drosophilidae</taxon>
        <taxon>Drosophila</taxon>
        <taxon>Sophophora</taxon>
    </lineage>
</organism>
<keyword evidence="4" id="KW-1185">Reference proteome</keyword>
<dbReference type="InterPro" id="IPR032675">
    <property type="entry name" value="LRR_dom_sf"/>
</dbReference>
<evidence type="ECO:0008006" key="5">
    <source>
        <dbReference type="Google" id="ProtNLM"/>
    </source>
</evidence>
<dbReference type="InParanoid" id="B4MV96"/>
<dbReference type="Pfam" id="PF00646">
    <property type="entry name" value="F-box"/>
    <property type="match status" value="1"/>
</dbReference>
<dbReference type="InterPro" id="IPR001810">
    <property type="entry name" value="F-box_dom"/>
</dbReference>
<evidence type="ECO:0000259" key="2">
    <source>
        <dbReference type="Pfam" id="PF24758"/>
    </source>
</evidence>
<feature type="domain" description="F-box/LRR-repeat protein 15/At3g58940/PEG3-like LRR" evidence="2">
    <location>
        <begin position="250"/>
        <end position="354"/>
    </location>
</feature>
<dbReference type="Gene3D" id="3.80.10.10">
    <property type="entry name" value="Ribonuclease Inhibitor"/>
    <property type="match status" value="1"/>
</dbReference>
<feature type="domain" description="F-box" evidence="1">
    <location>
        <begin position="7"/>
        <end position="40"/>
    </location>
</feature>
<dbReference type="Pfam" id="PF24758">
    <property type="entry name" value="LRR_At5g56370"/>
    <property type="match status" value="1"/>
</dbReference>
<sequence>MCNSYPLNDDCWLVILKYVSLGDQISLAQVSPIFNDVVTNNWASIRSAKITHDVLEKFKLNEEQFDEFMARSCGSLQELQLKGGTQELLRSMGSYSFPKLTVLDIEINYNEEQADEETLMLVELFPNLTKLTLHSSTTGRHLWRLNKLKELHLIWCEDLDPMTFDEIFSSLKLEKLSILYYGYNVNFGDGLLPATKCQTLQEVLIDDHHLLGDVLTNLLRLPHLRKLTFYTRDYYEHLFKVVAQQHPLKVHSLMFNDALWNSDRATNEIMRMTNLRRLVLHDDDIDTEILYKIFNCLPHLEELHLMKMRSLPFARQFWDMVTNCPTLNILSLSNTKLDEEFVKISSLRLDQVLDNRRTPLRMHLHNTGLENHPHNILTSLRHPNLILSLDPIELNLWSSRFIEIGFNPQIGN</sequence>
<name>B4MV96_DROWI</name>
<dbReference type="OMA" id="LHLHNTG"/>
<protein>
    <recommendedName>
        <fullName evidence="5">F-box domain-containing protein</fullName>
    </recommendedName>
</protein>
<evidence type="ECO:0000259" key="1">
    <source>
        <dbReference type="Pfam" id="PF00646"/>
    </source>
</evidence>
<dbReference type="STRING" id="7260.B4MV96"/>
<proteinExistence type="predicted"/>
<evidence type="ECO:0000313" key="4">
    <source>
        <dbReference type="Proteomes" id="UP000007798"/>
    </source>
</evidence>
<dbReference type="EMBL" id="CH963857">
    <property type="protein sequence ID" value="EDW76441.1"/>
    <property type="molecule type" value="Genomic_DNA"/>
</dbReference>
<dbReference type="InterPro" id="IPR055411">
    <property type="entry name" value="LRR_FXL15/At3g58940/PEG3-like"/>
</dbReference>
<dbReference type="PhylomeDB" id="B4MV96"/>
<dbReference type="FunCoup" id="B4MV96">
    <property type="interactions" value="10"/>
</dbReference>
<dbReference type="AlphaFoldDB" id="B4MV96"/>
<dbReference type="KEGG" id="dwi:6642386"/>
<dbReference type="Proteomes" id="UP000007798">
    <property type="component" value="Unassembled WGS sequence"/>
</dbReference>
<dbReference type="SUPFAM" id="SSF52047">
    <property type="entry name" value="RNI-like"/>
    <property type="match status" value="1"/>
</dbReference>
<evidence type="ECO:0000313" key="3">
    <source>
        <dbReference type="EMBL" id="EDW76441.1"/>
    </source>
</evidence>
<dbReference type="OrthoDB" id="8022969at2759"/>
<reference evidence="3 4" key="1">
    <citation type="journal article" date="2007" name="Nature">
        <title>Evolution of genes and genomes on the Drosophila phylogeny.</title>
        <authorList>
            <consortium name="Drosophila 12 Genomes Consortium"/>
            <person name="Clark A.G."/>
            <person name="Eisen M.B."/>
            <person name="Smith D.R."/>
            <person name="Bergman C.M."/>
            <person name="Oliver B."/>
            <person name="Markow T.A."/>
            <person name="Kaufman T.C."/>
            <person name="Kellis M."/>
            <person name="Gelbart W."/>
            <person name="Iyer V.N."/>
            <person name="Pollard D.A."/>
            <person name="Sackton T.B."/>
            <person name="Larracuente A.M."/>
            <person name="Singh N.D."/>
            <person name="Abad J.P."/>
            <person name="Abt D.N."/>
            <person name="Adryan B."/>
            <person name="Aguade M."/>
            <person name="Akashi H."/>
            <person name="Anderson W.W."/>
            <person name="Aquadro C.F."/>
            <person name="Ardell D.H."/>
            <person name="Arguello R."/>
            <person name="Artieri C.G."/>
            <person name="Barbash D.A."/>
            <person name="Barker D."/>
            <person name="Barsanti P."/>
            <person name="Batterham P."/>
            <person name="Batzoglou S."/>
            <person name="Begun D."/>
            <person name="Bhutkar A."/>
            <person name="Blanco E."/>
            <person name="Bosak S.A."/>
            <person name="Bradley R.K."/>
            <person name="Brand A.D."/>
            <person name="Brent M.R."/>
            <person name="Brooks A.N."/>
            <person name="Brown R.H."/>
            <person name="Butlin R.K."/>
            <person name="Caggese C."/>
            <person name="Calvi B.R."/>
            <person name="Bernardo de Carvalho A."/>
            <person name="Caspi A."/>
            <person name="Castrezana S."/>
            <person name="Celniker S.E."/>
            <person name="Chang J.L."/>
            <person name="Chapple C."/>
            <person name="Chatterji S."/>
            <person name="Chinwalla A."/>
            <person name="Civetta A."/>
            <person name="Clifton S.W."/>
            <person name="Comeron J.M."/>
            <person name="Costello J.C."/>
            <person name="Coyne J.A."/>
            <person name="Daub J."/>
            <person name="David R.G."/>
            <person name="Delcher A.L."/>
            <person name="Delehaunty K."/>
            <person name="Do C.B."/>
            <person name="Ebling H."/>
            <person name="Edwards K."/>
            <person name="Eickbush T."/>
            <person name="Evans J.D."/>
            <person name="Filipski A."/>
            <person name="Findeiss S."/>
            <person name="Freyhult E."/>
            <person name="Fulton L."/>
            <person name="Fulton R."/>
            <person name="Garcia A.C."/>
            <person name="Gardiner A."/>
            <person name="Garfield D.A."/>
            <person name="Garvin B.E."/>
            <person name="Gibson G."/>
            <person name="Gilbert D."/>
            <person name="Gnerre S."/>
            <person name="Godfrey J."/>
            <person name="Good R."/>
            <person name="Gotea V."/>
            <person name="Gravely B."/>
            <person name="Greenberg A.J."/>
            <person name="Griffiths-Jones S."/>
            <person name="Gross S."/>
            <person name="Guigo R."/>
            <person name="Gustafson E.A."/>
            <person name="Haerty W."/>
            <person name="Hahn M.W."/>
            <person name="Halligan D.L."/>
            <person name="Halpern A.L."/>
            <person name="Halter G.M."/>
            <person name="Han M.V."/>
            <person name="Heger A."/>
            <person name="Hillier L."/>
            <person name="Hinrichs A.S."/>
            <person name="Holmes I."/>
            <person name="Hoskins R.A."/>
            <person name="Hubisz M.J."/>
            <person name="Hultmark D."/>
            <person name="Huntley M.A."/>
            <person name="Jaffe D.B."/>
            <person name="Jagadeeshan S."/>
            <person name="Jeck W.R."/>
            <person name="Johnson J."/>
            <person name="Jones C.D."/>
            <person name="Jordan W.C."/>
            <person name="Karpen G.H."/>
            <person name="Kataoka E."/>
            <person name="Keightley P.D."/>
            <person name="Kheradpour P."/>
            <person name="Kirkness E.F."/>
            <person name="Koerich L.B."/>
            <person name="Kristiansen K."/>
            <person name="Kudrna D."/>
            <person name="Kulathinal R.J."/>
            <person name="Kumar S."/>
            <person name="Kwok R."/>
            <person name="Lander E."/>
            <person name="Langley C.H."/>
            <person name="Lapoint R."/>
            <person name="Lazzaro B.P."/>
            <person name="Lee S.J."/>
            <person name="Levesque L."/>
            <person name="Li R."/>
            <person name="Lin C.F."/>
            <person name="Lin M.F."/>
            <person name="Lindblad-Toh K."/>
            <person name="Llopart A."/>
            <person name="Long M."/>
            <person name="Low L."/>
            <person name="Lozovsky E."/>
            <person name="Lu J."/>
            <person name="Luo M."/>
            <person name="Machado C.A."/>
            <person name="Makalowski W."/>
            <person name="Marzo M."/>
            <person name="Matsuda M."/>
            <person name="Matzkin L."/>
            <person name="McAllister B."/>
            <person name="McBride C.S."/>
            <person name="McKernan B."/>
            <person name="McKernan K."/>
            <person name="Mendez-Lago M."/>
            <person name="Minx P."/>
            <person name="Mollenhauer M.U."/>
            <person name="Montooth K."/>
            <person name="Mount S.M."/>
            <person name="Mu X."/>
            <person name="Myers E."/>
            <person name="Negre B."/>
            <person name="Newfeld S."/>
            <person name="Nielsen R."/>
            <person name="Noor M.A."/>
            <person name="O'Grady P."/>
            <person name="Pachter L."/>
            <person name="Papaceit M."/>
            <person name="Parisi M.J."/>
            <person name="Parisi M."/>
            <person name="Parts L."/>
            <person name="Pedersen J.S."/>
            <person name="Pesole G."/>
            <person name="Phillippy A.M."/>
            <person name="Ponting C.P."/>
            <person name="Pop M."/>
            <person name="Porcelli D."/>
            <person name="Powell J.R."/>
            <person name="Prohaska S."/>
            <person name="Pruitt K."/>
            <person name="Puig M."/>
            <person name="Quesneville H."/>
            <person name="Ram K.R."/>
            <person name="Rand D."/>
            <person name="Rasmussen M.D."/>
            <person name="Reed L.K."/>
            <person name="Reenan R."/>
            <person name="Reily A."/>
            <person name="Remington K.A."/>
            <person name="Rieger T.T."/>
            <person name="Ritchie M.G."/>
            <person name="Robin C."/>
            <person name="Rogers Y.H."/>
            <person name="Rohde C."/>
            <person name="Rozas J."/>
            <person name="Rubenfield M.J."/>
            <person name="Ruiz A."/>
            <person name="Russo S."/>
            <person name="Salzberg S.L."/>
            <person name="Sanchez-Gracia A."/>
            <person name="Saranga D.J."/>
            <person name="Sato H."/>
            <person name="Schaeffer S.W."/>
            <person name="Schatz M.C."/>
            <person name="Schlenke T."/>
            <person name="Schwartz R."/>
            <person name="Segarra C."/>
            <person name="Singh R.S."/>
            <person name="Sirot L."/>
            <person name="Sirota M."/>
            <person name="Sisneros N.B."/>
            <person name="Smith C.D."/>
            <person name="Smith T.F."/>
            <person name="Spieth J."/>
            <person name="Stage D.E."/>
            <person name="Stark A."/>
            <person name="Stephan W."/>
            <person name="Strausberg R.L."/>
            <person name="Strempel S."/>
            <person name="Sturgill D."/>
            <person name="Sutton G."/>
            <person name="Sutton G.G."/>
            <person name="Tao W."/>
            <person name="Teichmann S."/>
            <person name="Tobari Y.N."/>
            <person name="Tomimura Y."/>
            <person name="Tsolas J.M."/>
            <person name="Valente V.L."/>
            <person name="Venter E."/>
            <person name="Venter J.C."/>
            <person name="Vicario S."/>
            <person name="Vieira F.G."/>
            <person name="Vilella A.J."/>
            <person name="Villasante A."/>
            <person name="Walenz B."/>
            <person name="Wang J."/>
            <person name="Wasserman M."/>
            <person name="Watts T."/>
            <person name="Wilson D."/>
            <person name="Wilson R.K."/>
            <person name="Wing R.A."/>
            <person name="Wolfner M.F."/>
            <person name="Wong A."/>
            <person name="Wong G.K."/>
            <person name="Wu C.I."/>
            <person name="Wu G."/>
            <person name="Yamamoto D."/>
            <person name="Yang H.P."/>
            <person name="Yang S.P."/>
            <person name="Yorke J.A."/>
            <person name="Yoshida K."/>
            <person name="Zdobnov E."/>
            <person name="Zhang P."/>
            <person name="Zhang Y."/>
            <person name="Zimin A.V."/>
            <person name="Baldwin J."/>
            <person name="Abdouelleil A."/>
            <person name="Abdulkadir J."/>
            <person name="Abebe A."/>
            <person name="Abera B."/>
            <person name="Abreu J."/>
            <person name="Acer S.C."/>
            <person name="Aftuck L."/>
            <person name="Alexander A."/>
            <person name="An P."/>
            <person name="Anderson E."/>
            <person name="Anderson S."/>
            <person name="Arachi H."/>
            <person name="Azer M."/>
            <person name="Bachantsang P."/>
            <person name="Barry A."/>
            <person name="Bayul T."/>
            <person name="Berlin A."/>
            <person name="Bessette D."/>
            <person name="Bloom T."/>
            <person name="Blye J."/>
            <person name="Boguslavskiy L."/>
            <person name="Bonnet C."/>
            <person name="Boukhgalter B."/>
            <person name="Bourzgui I."/>
            <person name="Brown A."/>
            <person name="Cahill P."/>
            <person name="Channer S."/>
            <person name="Cheshatsang Y."/>
            <person name="Chuda L."/>
            <person name="Citroen M."/>
            <person name="Collymore A."/>
            <person name="Cooke P."/>
            <person name="Costello M."/>
            <person name="D'Aco K."/>
            <person name="Daza R."/>
            <person name="De Haan G."/>
            <person name="DeGray S."/>
            <person name="DeMaso C."/>
            <person name="Dhargay N."/>
            <person name="Dooley K."/>
            <person name="Dooley E."/>
            <person name="Doricent M."/>
            <person name="Dorje P."/>
            <person name="Dorjee K."/>
            <person name="Dupes A."/>
            <person name="Elong R."/>
            <person name="Falk J."/>
            <person name="Farina A."/>
            <person name="Faro S."/>
            <person name="Ferguson D."/>
            <person name="Fisher S."/>
            <person name="Foley C.D."/>
            <person name="Franke A."/>
            <person name="Friedrich D."/>
            <person name="Gadbois L."/>
            <person name="Gearin G."/>
            <person name="Gearin C.R."/>
            <person name="Giannoukos G."/>
            <person name="Goode T."/>
            <person name="Graham J."/>
            <person name="Grandbois E."/>
            <person name="Grewal S."/>
            <person name="Gyaltsen K."/>
            <person name="Hafez N."/>
            <person name="Hagos B."/>
            <person name="Hall J."/>
            <person name="Henson C."/>
            <person name="Hollinger A."/>
            <person name="Honan T."/>
            <person name="Huard M.D."/>
            <person name="Hughes L."/>
            <person name="Hurhula B."/>
            <person name="Husby M.E."/>
            <person name="Kamat A."/>
            <person name="Kanga B."/>
            <person name="Kashin S."/>
            <person name="Khazanovich D."/>
            <person name="Kisner P."/>
            <person name="Lance K."/>
            <person name="Lara M."/>
            <person name="Lee W."/>
            <person name="Lennon N."/>
            <person name="Letendre F."/>
            <person name="LeVine R."/>
            <person name="Lipovsky A."/>
            <person name="Liu X."/>
            <person name="Liu J."/>
            <person name="Liu S."/>
            <person name="Lokyitsang T."/>
            <person name="Lokyitsang Y."/>
            <person name="Lubonja R."/>
            <person name="Lui A."/>
            <person name="MacDonald P."/>
            <person name="Magnisalis V."/>
            <person name="Maru K."/>
            <person name="Matthews C."/>
            <person name="McCusker W."/>
            <person name="McDonough S."/>
            <person name="Mehta T."/>
            <person name="Meldrim J."/>
            <person name="Meneus L."/>
            <person name="Mihai O."/>
            <person name="Mihalev A."/>
            <person name="Mihova T."/>
            <person name="Mittelman R."/>
            <person name="Mlenga V."/>
            <person name="Montmayeur A."/>
            <person name="Mulrain L."/>
            <person name="Navidi A."/>
            <person name="Naylor J."/>
            <person name="Negash T."/>
            <person name="Nguyen T."/>
            <person name="Nguyen N."/>
            <person name="Nicol R."/>
            <person name="Norbu C."/>
            <person name="Norbu N."/>
            <person name="Novod N."/>
            <person name="O'Neill B."/>
            <person name="Osman S."/>
            <person name="Markiewicz E."/>
            <person name="Oyono O.L."/>
            <person name="Patti C."/>
            <person name="Phunkhang P."/>
            <person name="Pierre F."/>
            <person name="Priest M."/>
            <person name="Raghuraman S."/>
            <person name="Rege F."/>
            <person name="Reyes R."/>
            <person name="Rise C."/>
            <person name="Rogov P."/>
            <person name="Ross K."/>
            <person name="Ryan E."/>
            <person name="Settipalli S."/>
            <person name="Shea T."/>
            <person name="Sherpa N."/>
            <person name="Shi L."/>
            <person name="Shih D."/>
            <person name="Sparrow T."/>
            <person name="Spaulding J."/>
            <person name="Stalker J."/>
            <person name="Stange-Thomann N."/>
            <person name="Stavropoulos S."/>
            <person name="Stone C."/>
            <person name="Strader C."/>
            <person name="Tesfaye S."/>
            <person name="Thomson T."/>
            <person name="Thoulutsang Y."/>
            <person name="Thoulutsang D."/>
            <person name="Topham K."/>
            <person name="Topping I."/>
            <person name="Tsamla T."/>
            <person name="Vassiliev H."/>
            <person name="Vo A."/>
            <person name="Wangchuk T."/>
            <person name="Wangdi T."/>
            <person name="Weiand M."/>
            <person name="Wilkinson J."/>
            <person name="Wilson A."/>
            <person name="Yadav S."/>
            <person name="Young G."/>
            <person name="Yu Q."/>
            <person name="Zembek L."/>
            <person name="Zhong D."/>
            <person name="Zimmer A."/>
            <person name="Zwirko Z."/>
            <person name="Jaffe D.B."/>
            <person name="Alvarez P."/>
            <person name="Brockman W."/>
            <person name="Butler J."/>
            <person name="Chin C."/>
            <person name="Gnerre S."/>
            <person name="Grabherr M."/>
            <person name="Kleber M."/>
            <person name="Mauceli E."/>
            <person name="MacCallum I."/>
        </authorList>
    </citation>
    <scope>NUCLEOTIDE SEQUENCE [LARGE SCALE GENOMIC DNA]</scope>
    <source>
        <strain evidence="4">Tucson 14030-0811.24</strain>
    </source>
</reference>
<dbReference type="eggNOG" id="ENOG502T9NS">
    <property type="taxonomic scope" value="Eukaryota"/>
</dbReference>
<accession>B4MV96</accession>